<keyword evidence="5 6" id="KW-0472">Membrane</keyword>
<dbReference type="Gene3D" id="1.20.1250.20">
    <property type="entry name" value="MFS general substrate transporter like domains"/>
    <property type="match status" value="2"/>
</dbReference>
<dbReference type="RefSeq" id="WP_002716602.1">
    <property type="nucleotide sequence ID" value="NZ_UFSI01000001.1"/>
</dbReference>
<dbReference type="InterPro" id="IPR052983">
    <property type="entry name" value="MFS_Riboflavin_Transporter"/>
</dbReference>
<dbReference type="OrthoDB" id="9793415at2"/>
<dbReference type="InterPro" id="IPR036259">
    <property type="entry name" value="MFS_trans_sf"/>
</dbReference>
<dbReference type="GO" id="GO:0019531">
    <property type="term" value="F:oxalate transmembrane transporter activity"/>
    <property type="evidence" value="ECO:0007669"/>
    <property type="project" value="InterPro"/>
</dbReference>
<feature type="domain" description="Major facilitator superfamily (MFS) profile" evidence="7">
    <location>
        <begin position="18"/>
        <end position="414"/>
    </location>
</feature>
<feature type="transmembrane region" description="Helical" evidence="6">
    <location>
        <begin position="140"/>
        <end position="161"/>
    </location>
</feature>
<dbReference type="GO" id="GO:0016020">
    <property type="term" value="C:membrane"/>
    <property type="evidence" value="ECO:0007669"/>
    <property type="project" value="UniProtKB-SubCell"/>
</dbReference>
<feature type="transmembrane region" description="Helical" evidence="6">
    <location>
        <begin position="83"/>
        <end position="100"/>
    </location>
</feature>
<dbReference type="InterPro" id="IPR011701">
    <property type="entry name" value="MFS"/>
</dbReference>
<name>A0A380WAD5_AFIFE</name>
<evidence type="ECO:0000313" key="9">
    <source>
        <dbReference type="Proteomes" id="UP000254343"/>
    </source>
</evidence>
<gene>
    <name evidence="8" type="primary">oxlT_4</name>
    <name evidence="8" type="ORF">NCTC12722_02993</name>
</gene>
<dbReference type="SUPFAM" id="SSF103473">
    <property type="entry name" value="MFS general substrate transporter"/>
    <property type="match status" value="1"/>
</dbReference>
<feature type="transmembrane region" description="Helical" evidence="6">
    <location>
        <begin position="173"/>
        <end position="192"/>
    </location>
</feature>
<dbReference type="NCBIfam" id="TIGR04259">
    <property type="entry name" value="oxa_formateAnti"/>
    <property type="match status" value="1"/>
</dbReference>
<comment type="subcellular location">
    <subcellularLocation>
        <location evidence="1">Membrane</location>
        <topology evidence="1">Multi-pass membrane protein</topology>
    </subcellularLocation>
</comment>
<protein>
    <submittedName>
        <fullName evidence="8">Oxalate:formate exchange protein</fullName>
    </submittedName>
</protein>
<evidence type="ECO:0000256" key="1">
    <source>
        <dbReference type="ARBA" id="ARBA00004141"/>
    </source>
</evidence>
<feature type="transmembrane region" description="Helical" evidence="6">
    <location>
        <begin position="106"/>
        <end position="128"/>
    </location>
</feature>
<accession>A0A380WAD5</accession>
<evidence type="ECO:0000256" key="4">
    <source>
        <dbReference type="ARBA" id="ARBA00022989"/>
    </source>
</evidence>
<evidence type="ECO:0000256" key="6">
    <source>
        <dbReference type="SAM" id="Phobius"/>
    </source>
</evidence>
<evidence type="ECO:0000256" key="3">
    <source>
        <dbReference type="ARBA" id="ARBA00022692"/>
    </source>
</evidence>
<evidence type="ECO:0000256" key="2">
    <source>
        <dbReference type="ARBA" id="ARBA00022448"/>
    </source>
</evidence>
<dbReference type="Proteomes" id="UP000254343">
    <property type="component" value="Unassembled WGS sequence"/>
</dbReference>
<evidence type="ECO:0000313" key="8">
    <source>
        <dbReference type="EMBL" id="SUU85776.1"/>
    </source>
</evidence>
<keyword evidence="4 6" id="KW-1133">Transmembrane helix</keyword>
<feature type="transmembrane region" description="Helical" evidence="6">
    <location>
        <begin position="228"/>
        <end position="250"/>
    </location>
</feature>
<feature type="transmembrane region" description="Helical" evidence="6">
    <location>
        <begin position="56"/>
        <end position="76"/>
    </location>
</feature>
<evidence type="ECO:0000259" key="7">
    <source>
        <dbReference type="PROSITE" id="PS50850"/>
    </source>
</evidence>
<dbReference type="InterPro" id="IPR020846">
    <property type="entry name" value="MFS_dom"/>
</dbReference>
<dbReference type="Pfam" id="PF07690">
    <property type="entry name" value="MFS_1"/>
    <property type="match status" value="1"/>
</dbReference>
<feature type="transmembrane region" description="Helical" evidence="6">
    <location>
        <begin position="390"/>
        <end position="410"/>
    </location>
</feature>
<dbReference type="PANTHER" id="PTHR43385">
    <property type="entry name" value="RIBOFLAVIN TRANSPORTER RIBJ"/>
    <property type="match status" value="1"/>
</dbReference>
<feature type="transmembrane region" description="Helical" evidence="6">
    <location>
        <begin position="262"/>
        <end position="280"/>
    </location>
</feature>
<feature type="transmembrane region" description="Helical" evidence="6">
    <location>
        <begin position="325"/>
        <end position="347"/>
    </location>
</feature>
<dbReference type="PANTHER" id="PTHR43385:SF1">
    <property type="entry name" value="RIBOFLAVIN TRANSPORTER RIBJ"/>
    <property type="match status" value="1"/>
</dbReference>
<reference evidence="8 9" key="1">
    <citation type="submission" date="2018-06" db="EMBL/GenBank/DDBJ databases">
        <authorList>
            <consortium name="Pathogen Informatics"/>
            <person name="Doyle S."/>
        </authorList>
    </citation>
    <scope>NUCLEOTIDE SEQUENCE [LARGE SCALE GENOMIC DNA]</scope>
    <source>
        <strain evidence="8 9">NCTC12722</strain>
    </source>
</reference>
<keyword evidence="2" id="KW-0813">Transport</keyword>
<dbReference type="EMBL" id="UIGB01000001">
    <property type="protein sequence ID" value="SUU85776.1"/>
    <property type="molecule type" value="Genomic_DNA"/>
</dbReference>
<dbReference type="CDD" id="cd17353">
    <property type="entry name" value="MFS_OFA_like"/>
    <property type="match status" value="1"/>
</dbReference>
<proteinExistence type="predicted"/>
<feature type="transmembrane region" description="Helical" evidence="6">
    <location>
        <begin position="16"/>
        <end position="36"/>
    </location>
</feature>
<dbReference type="InterPro" id="IPR026355">
    <property type="entry name" value="Oxa/Form_antiport"/>
</dbReference>
<dbReference type="AlphaFoldDB" id="A0A380WAD5"/>
<dbReference type="PROSITE" id="PS50850">
    <property type="entry name" value="MFS"/>
    <property type="match status" value="1"/>
</dbReference>
<feature type="transmembrane region" description="Helical" evidence="6">
    <location>
        <begin position="301"/>
        <end position="319"/>
    </location>
</feature>
<evidence type="ECO:0000256" key="5">
    <source>
        <dbReference type="ARBA" id="ARBA00023136"/>
    </source>
</evidence>
<keyword evidence="3 6" id="KW-0812">Transmembrane</keyword>
<sequence>MTTTNAPAATTPSSRWFQLLLGMIAMMAISSPQYVWALFTGPLTEKLNAPLAEIQVTFSLLIMLQTFLSPAQGYLVDRFGPRLLLSFGAALTGLSWVLAANTSSLLGLYITYGVLGGIGTGIIYVGVVGMMVQWFPDKRGLAAGLVAAGYGFGAILTTFPISSSVKANGLSSTLMTFGIIIGVVGVLAALGMRRPDKGTPHVAADAQAHGLVQETRDYAPREMLRSPIFWLMFVMMTMMSTSGLMVISQMGAFAKDFGVKDALVFGLAALPLALTIDRFTNGLTRPFFGWVSDKIGRENTMFIAFGMEGIAMTIWLIYAHHPLTFVLLSGVVFFGWGEIFSLFPSTLTDTFGTKNATTNYGFLYMAQGVGSVLGGPLAAELHQITNSWNVVFGVVIVMNFLTAILALLVLKPMRTSHRRQNATGNATLAARGTA</sequence>
<feature type="transmembrane region" description="Helical" evidence="6">
    <location>
        <begin position="359"/>
        <end position="378"/>
    </location>
</feature>
<organism evidence="8 9">
    <name type="scientific">Afipia felis</name>
    <name type="common">Cat scratch disease bacillus</name>
    <dbReference type="NCBI Taxonomy" id="1035"/>
    <lineage>
        <taxon>Bacteria</taxon>
        <taxon>Pseudomonadati</taxon>
        <taxon>Pseudomonadota</taxon>
        <taxon>Alphaproteobacteria</taxon>
        <taxon>Hyphomicrobiales</taxon>
        <taxon>Nitrobacteraceae</taxon>
        <taxon>Afipia</taxon>
    </lineage>
</organism>